<comment type="caution">
    <text evidence="2">The sequence shown here is derived from an EMBL/GenBank/DDBJ whole genome shotgun (WGS) entry which is preliminary data.</text>
</comment>
<evidence type="ECO:0000313" key="3">
    <source>
        <dbReference type="Proteomes" id="UP000722989"/>
    </source>
</evidence>
<proteinExistence type="predicted"/>
<keyword evidence="1" id="KW-0732">Signal</keyword>
<evidence type="ECO:0000313" key="2">
    <source>
        <dbReference type="EMBL" id="NJC70228.1"/>
    </source>
</evidence>
<dbReference type="Proteomes" id="UP000722989">
    <property type="component" value="Unassembled WGS sequence"/>
</dbReference>
<accession>A0ABX0XW01</accession>
<gene>
    <name evidence="2" type="ORF">HC031_10975</name>
</gene>
<sequence>MRINPRLLAVSVLGVAAAVVGVSSLGHALPATAADGTPSPDSLVETYDYPNGDKTTGIKLIKGDGHILLVGCDAGKTSALVWSYNSDQPYCFQFTGKTGYVTLELHDVYGIRNYNDFDISAKVSTVKDPIPVPKDSWKGVGVAGGTGPAILLELRSQS</sequence>
<feature type="chain" id="PRO_5046796453" description="Secreted protein" evidence="1">
    <location>
        <begin position="34"/>
        <end position="158"/>
    </location>
</feature>
<dbReference type="RefSeq" id="WP_167925113.1">
    <property type="nucleotide sequence ID" value="NZ_JAATVY010000005.1"/>
</dbReference>
<keyword evidence="3" id="KW-1185">Reference proteome</keyword>
<dbReference type="EMBL" id="JAATVY010000005">
    <property type="protein sequence ID" value="NJC70228.1"/>
    <property type="molecule type" value="Genomic_DNA"/>
</dbReference>
<feature type="signal peptide" evidence="1">
    <location>
        <begin position="1"/>
        <end position="33"/>
    </location>
</feature>
<evidence type="ECO:0000256" key="1">
    <source>
        <dbReference type="SAM" id="SignalP"/>
    </source>
</evidence>
<evidence type="ECO:0008006" key="4">
    <source>
        <dbReference type="Google" id="ProtNLM"/>
    </source>
</evidence>
<organism evidence="2 3">
    <name type="scientific">Planosporangium thailandense</name>
    <dbReference type="NCBI Taxonomy" id="765197"/>
    <lineage>
        <taxon>Bacteria</taxon>
        <taxon>Bacillati</taxon>
        <taxon>Actinomycetota</taxon>
        <taxon>Actinomycetes</taxon>
        <taxon>Micromonosporales</taxon>
        <taxon>Micromonosporaceae</taxon>
        <taxon>Planosporangium</taxon>
    </lineage>
</organism>
<reference evidence="2 3" key="1">
    <citation type="submission" date="2020-03" db="EMBL/GenBank/DDBJ databases">
        <title>WGS of the type strain of Planosporangium spp.</title>
        <authorList>
            <person name="Thawai C."/>
        </authorList>
    </citation>
    <scope>NUCLEOTIDE SEQUENCE [LARGE SCALE GENOMIC DNA]</scope>
    <source>
        <strain evidence="2 3">TBRC 5610</strain>
    </source>
</reference>
<name>A0ABX0XW01_9ACTN</name>
<protein>
    <recommendedName>
        <fullName evidence="4">Secreted protein</fullName>
    </recommendedName>
</protein>